<dbReference type="Pfam" id="PF02780">
    <property type="entry name" value="Transketolase_C"/>
    <property type="match status" value="1"/>
</dbReference>
<dbReference type="PANTHER" id="PTHR43825:SF1">
    <property type="entry name" value="TRANSKETOLASE-LIKE PYRIMIDINE-BINDING DOMAIN-CONTAINING PROTEIN"/>
    <property type="match status" value="1"/>
</dbReference>
<dbReference type="CDD" id="cd07033">
    <property type="entry name" value="TPP_PYR_DXS_TK_like"/>
    <property type="match status" value="1"/>
</dbReference>
<proteinExistence type="inferred from homology"/>
<dbReference type="EMBL" id="CP027668">
    <property type="protein sequence ID" value="AVO46122.1"/>
    <property type="molecule type" value="Genomic_DNA"/>
</dbReference>
<evidence type="ECO:0000313" key="6">
    <source>
        <dbReference type="EMBL" id="AVO46122.1"/>
    </source>
</evidence>
<dbReference type="KEGG" id="phr:C6569_14155"/>
<dbReference type="SUPFAM" id="SSF52922">
    <property type="entry name" value="TK C-terminal domain-like"/>
    <property type="match status" value="1"/>
</dbReference>
<keyword evidence="3" id="KW-0786">Thiamine pyrophosphate</keyword>
<keyword evidence="7" id="KW-1185">Reference proteome</keyword>
<gene>
    <name evidence="6" type="ORF">C6569_14155</name>
</gene>
<evidence type="ECO:0000256" key="4">
    <source>
        <dbReference type="SAM" id="MobiDB-lite"/>
    </source>
</evidence>
<organism evidence="6 7">
    <name type="scientific">Phreatobacter cathodiphilus</name>
    <dbReference type="NCBI Taxonomy" id="1868589"/>
    <lineage>
        <taxon>Bacteria</taxon>
        <taxon>Pseudomonadati</taxon>
        <taxon>Pseudomonadota</taxon>
        <taxon>Alphaproteobacteria</taxon>
        <taxon>Hyphomicrobiales</taxon>
        <taxon>Phreatobacteraceae</taxon>
        <taxon>Phreatobacter</taxon>
    </lineage>
</organism>
<dbReference type="InterPro" id="IPR009014">
    <property type="entry name" value="Transketo_C/PFOR_II"/>
</dbReference>
<dbReference type="PANTHER" id="PTHR43825">
    <property type="entry name" value="PYRUVATE DEHYDROGENASE E1 COMPONENT"/>
    <property type="match status" value="1"/>
</dbReference>
<dbReference type="InterPro" id="IPR005475">
    <property type="entry name" value="Transketolase-like_Pyr-bd"/>
</dbReference>
<dbReference type="Pfam" id="PF02779">
    <property type="entry name" value="Transket_pyr"/>
    <property type="match status" value="1"/>
</dbReference>
<dbReference type="AlphaFoldDB" id="A0A2S0ND82"/>
<dbReference type="InterPro" id="IPR033248">
    <property type="entry name" value="Transketolase_C"/>
</dbReference>
<dbReference type="InterPro" id="IPR029061">
    <property type="entry name" value="THDP-binding"/>
</dbReference>
<evidence type="ECO:0000259" key="5">
    <source>
        <dbReference type="SMART" id="SM00861"/>
    </source>
</evidence>
<dbReference type="Proteomes" id="UP000237889">
    <property type="component" value="Chromosome"/>
</dbReference>
<dbReference type="FunFam" id="3.40.50.970:FF:000129">
    <property type="entry name" value="Transketolase"/>
    <property type="match status" value="1"/>
</dbReference>
<accession>A0A2S0ND82</accession>
<dbReference type="Gene3D" id="3.40.50.970">
    <property type="match status" value="1"/>
</dbReference>
<evidence type="ECO:0000256" key="1">
    <source>
        <dbReference type="ARBA" id="ARBA00001964"/>
    </source>
</evidence>
<feature type="region of interest" description="Disordered" evidence="4">
    <location>
        <begin position="21"/>
        <end position="43"/>
    </location>
</feature>
<evidence type="ECO:0000313" key="7">
    <source>
        <dbReference type="Proteomes" id="UP000237889"/>
    </source>
</evidence>
<protein>
    <submittedName>
        <fullName evidence="6">Transketolase</fullName>
    </submittedName>
</protein>
<reference evidence="6 7" key="1">
    <citation type="submission" date="2018-03" db="EMBL/GenBank/DDBJ databases">
        <title>Genome sequencing of Phreatobacter sp.</title>
        <authorList>
            <person name="Kim S.-J."/>
            <person name="Heo J."/>
            <person name="Kwon S.-W."/>
        </authorList>
    </citation>
    <scope>NUCLEOTIDE SEQUENCE [LARGE SCALE GENOMIC DNA]</scope>
    <source>
        <strain evidence="6 7">S-12</strain>
    </source>
</reference>
<evidence type="ECO:0000256" key="3">
    <source>
        <dbReference type="ARBA" id="ARBA00023052"/>
    </source>
</evidence>
<sequence>MAPRLPRAEGHRTRLCRDRRRRDRVRSETMSQSEKYRANPPAPGMAYMSAELKKTIDLAESTVTDDFDERSWDMVVSLGLSRQLTTGRTLIELAEAGHDDIVVCTADLGRPTQVIGFGQKYPDRYFNFGIAERNMIGAAAGLATMGLTPVISNYSFFLALMGVENIRNDICYTNLPVKMVGTHSGIAMGFYGTSHHCCEDIGALRAIPNLTLMAPCDGTALSSALRTNVKHPAPIYFRAGRGREAVVYDKEFDFRIGGSNTLREGRHATVLAIGNLVKAGLDAHDILKSEGIEITVVDMYSIRPLDVAAVRDAAKRGPIVSAEEANITGGFGAAIAEVIAEEGLGTRLTKVGMPDAYSVLGPPTHLYRHYGLDGEGVAAAVRRALKG</sequence>
<comment type="similarity">
    <text evidence="2">Belongs to the transketolase family.</text>
</comment>
<comment type="cofactor">
    <cofactor evidence="1">
        <name>thiamine diphosphate</name>
        <dbReference type="ChEBI" id="CHEBI:58937"/>
    </cofactor>
</comment>
<name>A0A2S0ND82_9HYPH</name>
<dbReference type="InterPro" id="IPR051157">
    <property type="entry name" value="PDH/Transketolase"/>
</dbReference>
<dbReference type="OrthoDB" id="8732661at2"/>
<feature type="domain" description="Transketolase-like pyrimidine-binding" evidence="5">
    <location>
        <begin position="80"/>
        <end position="246"/>
    </location>
</feature>
<dbReference type="Gene3D" id="3.40.50.920">
    <property type="match status" value="1"/>
</dbReference>
<dbReference type="SMART" id="SM00861">
    <property type="entry name" value="Transket_pyr"/>
    <property type="match status" value="1"/>
</dbReference>
<evidence type="ECO:0000256" key="2">
    <source>
        <dbReference type="ARBA" id="ARBA00007131"/>
    </source>
</evidence>
<dbReference type="SUPFAM" id="SSF52518">
    <property type="entry name" value="Thiamin diphosphate-binding fold (THDP-binding)"/>
    <property type="match status" value="1"/>
</dbReference>